<dbReference type="OrthoDB" id="3521766at2"/>
<dbReference type="Pfam" id="PF13650">
    <property type="entry name" value="Asp_protease_2"/>
    <property type="match status" value="1"/>
</dbReference>
<dbReference type="EMBL" id="RBWS01000014">
    <property type="protein sequence ID" value="RKO70156.1"/>
    <property type="molecule type" value="Genomic_DNA"/>
</dbReference>
<sequence length="424" mass="46150">MKKTMYTLLALSLIGNLALAQQIDNSRSIDRIVAAMNKKDAAALLGMMADSATIGNLPKMNNQAAVPDILNKFSTISSFQVIDRHKLANGDEQIQLEVTYQDGKPGKPSFLFNRAGKIINLGIVKGRMKGNPEKALADALESAEQPVTMVVPFKLVNGLVYLESTFNGTKGYFQFDSGAPVVILRKKFVPTEQIRADVSVDFAGIGGQMQQVVWSAGNRIQIGGIALQGLEAPVAEMEDMQLEDGSPIFGLLGIGILKNYQFTLDYGRQELLLEKLDDRGDLLSKAVDKGPLLAQYPLRLKRHIPIVDITFGGKAYPMGIDCGANANVLKKTLETELKSYIDFEEGEVDIKGVNGISQGNRIAFLTHAKVGELDLQDMYTVITDQAIGGGTGPDALPIEGLLGTPFLNQYKMTVNFPKNMISFY</sequence>
<dbReference type="Gene3D" id="2.40.70.10">
    <property type="entry name" value="Acid Proteases"/>
    <property type="match status" value="2"/>
</dbReference>
<reference evidence="2 3" key="1">
    <citation type="submission" date="2018-10" db="EMBL/GenBank/DDBJ databases">
        <title>Sphingobacterium sp. M05W1-28.</title>
        <authorList>
            <person name="Cai H."/>
        </authorList>
    </citation>
    <scope>NUCLEOTIDE SEQUENCE [LARGE SCALE GENOMIC DNA]</scope>
    <source>
        <strain evidence="2 3">M05W1-28</strain>
    </source>
</reference>
<dbReference type="SUPFAM" id="SSF50630">
    <property type="entry name" value="Acid proteases"/>
    <property type="match status" value="2"/>
</dbReference>
<accession>A0A420VUY5</accession>
<dbReference type="AlphaFoldDB" id="A0A420VUY5"/>
<dbReference type="Pfam" id="PF13975">
    <property type="entry name" value="gag-asp_proteas"/>
    <property type="match status" value="1"/>
</dbReference>
<protein>
    <recommendedName>
        <fullName evidence="4">Aspartyl protease</fullName>
    </recommendedName>
</protein>
<comment type="caution">
    <text evidence="2">The sequence shown here is derived from an EMBL/GenBank/DDBJ whole genome shotgun (WGS) entry which is preliminary data.</text>
</comment>
<feature type="signal peptide" evidence="1">
    <location>
        <begin position="1"/>
        <end position="20"/>
    </location>
</feature>
<organism evidence="2 3">
    <name type="scientific">Sphingobacterium puteale</name>
    <dbReference type="NCBI Taxonomy" id="2420510"/>
    <lineage>
        <taxon>Bacteria</taxon>
        <taxon>Pseudomonadati</taxon>
        <taxon>Bacteroidota</taxon>
        <taxon>Sphingobacteriia</taxon>
        <taxon>Sphingobacteriales</taxon>
        <taxon>Sphingobacteriaceae</taxon>
        <taxon>Sphingobacterium</taxon>
    </lineage>
</organism>
<dbReference type="RefSeq" id="WP_121125713.1">
    <property type="nucleotide sequence ID" value="NZ_RBWS01000014.1"/>
</dbReference>
<evidence type="ECO:0000313" key="3">
    <source>
        <dbReference type="Proteomes" id="UP000282423"/>
    </source>
</evidence>
<evidence type="ECO:0008006" key="4">
    <source>
        <dbReference type="Google" id="ProtNLM"/>
    </source>
</evidence>
<keyword evidence="3" id="KW-1185">Reference proteome</keyword>
<proteinExistence type="predicted"/>
<feature type="chain" id="PRO_5019552299" description="Aspartyl protease" evidence="1">
    <location>
        <begin position="21"/>
        <end position="424"/>
    </location>
</feature>
<dbReference type="Proteomes" id="UP000282423">
    <property type="component" value="Unassembled WGS sequence"/>
</dbReference>
<keyword evidence="1" id="KW-0732">Signal</keyword>
<name>A0A420VUY5_9SPHI</name>
<evidence type="ECO:0000256" key="1">
    <source>
        <dbReference type="SAM" id="SignalP"/>
    </source>
</evidence>
<dbReference type="InterPro" id="IPR021109">
    <property type="entry name" value="Peptidase_aspartic_dom_sf"/>
</dbReference>
<gene>
    <name evidence="2" type="ORF">D7322_18440</name>
</gene>
<evidence type="ECO:0000313" key="2">
    <source>
        <dbReference type="EMBL" id="RKO70156.1"/>
    </source>
</evidence>